<keyword evidence="1" id="KW-0479">Metal-binding</keyword>
<dbReference type="PANTHER" id="PTHR44080:SF1">
    <property type="entry name" value="E3 UBIQUITIN-PROTEIN LIGASE COP1"/>
    <property type="match status" value="1"/>
</dbReference>
<dbReference type="EMBL" id="CP090893">
    <property type="protein sequence ID" value="ULT98549.1"/>
    <property type="molecule type" value="Genomic_DNA"/>
</dbReference>
<dbReference type="SMART" id="SM00184">
    <property type="entry name" value="RING"/>
    <property type="match status" value="1"/>
</dbReference>
<dbReference type="GO" id="GO:0061630">
    <property type="term" value="F:ubiquitin protein ligase activity"/>
    <property type="evidence" value="ECO:0007669"/>
    <property type="project" value="InterPro"/>
</dbReference>
<dbReference type="InterPro" id="IPR018957">
    <property type="entry name" value="Znf_C3HC4_RING-type"/>
</dbReference>
<dbReference type="Gene3D" id="3.30.40.10">
    <property type="entry name" value="Zinc/RING finger domain, C3HC4 (zinc finger)"/>
    <property type="match status" value="1"/>
</dbReference>
<evidence type="ECO:0000256" key="5">
    <source>
        <dbReference type="SAM" id="MobiDB-lite"/>
    </source>
</evidence>
<sequence>MTEVVDTSDGGSVQIHASKSDLSIAHSSPRLESNATTSTACINDVQPLRRDLSSDLLCPLCDHLFDRPVMVTCGHSYCEPCIERHTRNTRSCVICKHDVGPFEAMIPSITLDNMVRKLKNEDIIESSYEESFVSEEKLQKESQSAEGSQQHQQKLIDPPKLVRTMSQKRRLFFSIAGPTICSRNFLDSLSLILYFSTQLVWFYSFFVPFPFGTLPLFTIFAPPTPPHPITAFQPSGGQTMEAKHTIAEAQSIMTNFDPKRYNPLRKSDRETDCQFHQMLISQSKLVQTCMKKYSKEKHAERKKERQEKVFKELRFFTSIQLQCNRCLREYQERKDRREVWEHITLPKKKMEDIEIKEEEITPPPELEEEEYYDYDYDQQAGYDDDYDGDYDGYGEVGTSQDARTVHGTFESDPPSRKFVLLDPERQGPFVEGKGQLIGYEVIKEEVMEEDIDAYNEMLANEDPLGFVVETVYQDDDDLEYPEDEFLGHPSMEPLVDLLEDPLEDDGGPGPAPPPPAQKRLVLGMDDYGYDPITPHRRRPLSPSARPTKSSLKIPPESNNFHQSLSPEAPDEKNQTADESIIAAASAMFRRNGFGRRSERYTSATMGSSMSDLEESLSPRGKPEAEEPKLKRNSFLRRSLNAFRSKSKRHNTASTTRVAPIPEESLPLFSEDEDEETTTPSQQKDKKSSMKSLWKRLFVSKKGKVSADGASGQVQLLRHQKKEEGSFFNDTISFVRLQNEHDDPSADSVSPPNIGNFALGYYMGIGRKFERIAGGSEITLVVFGHAGAGKTTLVRSIRQLFLDGTSDRIRVIPLAERYRLAGIGMMPYPEGDNRLPHIVSLIINISDDVEHVLDIIDPEYDNTNLPQAYMDACDAALLLIDARNCASLLSAHQIHRNMKSAKHAHVQCEMLMNIPSESSGQSRALSSNALETTMSKGAPIKELCVTQLARAEVQEILISMCERVSTARIPTAIPTSIPTTS</sequence>
<feature type="region of interest" description="Disordered" evidence="5">
    <location>
        <begin position="591"/>
        <end position="688"/>
    </location>
</feature>
<name>A0AAE9D8F4_CAEBR</name>
<dbReference type="SUPFAM" id="SSF52540">
    <property type="entry name" value="P-loop containing nucleoside triphosphate hydrolases"/>
    <property type="match status" value="1"/>
</dbReference>
<feature type="compositionally biased region" description="Acidic residues" evidence="5">
    <location>
        <begin position="497"/>
        <end position="506"/>
    </location>
</feature>
<evidence type="ECO:0000256" key="2">
    <source>
        <dbReference type="ARBA" id="ARBA00022771"/>
    </source>
</evidence>
<accession>A0AAE9D8F4</accession>
<dbReference type="InterPro" id="IPR027417">
    <property type="entry name" value="P-loop_NTPase"/>
</dbReference>
<dbReference type="PROSITE" id="PS50089">
    <property type="entry name" value="ZF_RING_2"/>
    <property type="match status" value="1"/>
</dbReference>
<evidence type="ECO:0000313" key="9">
    <source>
        <dbReference type="Proteomes" id="UP000827892"/>
    </source>
</evidence>
<dbReference type="PROSITE" id="PS00518">
    <property type="entry name" value="ZF_RING_1"/>
    <property type="match status" value="1"/>
</dbReference>
<keyword evidence="6" id="KW-0472">Membrane</keyword>
<dbReference type="InterPro" id="IPR017907">
    <property type="entry name" value="Znf_RING_CS"/>
</dbReference>
<evidence type="ECO:0000256" key="6">
    <source>
        <dbReference type="SAM" id="Phobius"/>
    </source>
</evidence>
<gene>
    <name evidence="8" type="ORF">L3Y34_000131</name>
</gene>
<reference evidence="8 9" key="1">
    <citation type="submission" date="2022-05" db="EMBL/GenBank/DDBJ databases">
        <title>Chromosome-level reference genomes for two strains of Caenorhabditis briggsae: an improved platform for comparative genomics.</title>
        <authorList>
            <person name="Stevens L."/>
            <person name="Andersen E.C."/>
        </authorList>
    </citation>
    <scope>NUCLEOTIDE SEQUENCE [LARGE SCALE GENOMIC DNA]</scope>
    <source>
        <strain evidence="8">QX1410_ONT</strain>
        <tissue evidence="8">Whole-organism</tissue>
    </source>
</reference>
<feature type="region of interest" description="Disordered" evidence="5">
    <location>
        <begin position="494"/>
        <end position="579"/>
    </location>
</feature>
<feature type="transmembrane region" description="Helical" evidence="6">
    <location>
        <begin position="201"/>
        <end position="221"/>
    </location>
</feature>
<keyword evidence="6" id="KW-1133">Transmembrane helix</keyword>
<evidence type="ECO:0000256" key="3">
    <source>
        <dbReference type="ARBA" id="ARBA00022833"/>
    </source>
</evidence>
<dbReference type="GO" id="GO:0008270">
    <property type="term" value="F:zinc ion binding"/>
    <property type="evidence" value="ECO:0007669"/>
    <property type="project" value="UniProtKB-KW"/>
</dbReference>
<keyword evidence="6" id="KW-0812">Transmembrane</keyword>
<keyword evidence="2 4" id="KW-0863">Zinc-finger</keyword>
<protein>
    <recommendedName>
        <fullName evidence="7">RING-type domain-containing protein</fullName>
    </recommendedName>
</protein>
<dbReference type="InterPro" id="IPR001841">
    <property type="entry name" value="Znf_RING"/>
</dbReference>
<dbReference type="AlphaFoldDB" id="A0AAE9D8F4"/>
<evidence type="ECO:0000259" key="7">
    <source>
        <dbReference type="PROSITE" id="PS50089"/>
    </source>
</evidence>
<dbReference type="Pfam" id="PF00097">
    <property type="entry name" value="zf-C3HC4"/>
    <property type="match status" value="1"/>
</dbReference>
<proteinExistence type="predicted"/>
<feature type="domain" description="RING-type" evidence="7">
    <location>
        <begin position="58"/>
        <end position="96"/>
    </location>
</feature>
<dbReference type="SUPFAM" id="SSF57850">
    <property type="entry name" value="RING/U-box"/>
    <property type="match status" value="1"/>
</dbReference>
<evidence type="ECO:0000256" key="1">
    <source>
        <dbReference type="ARBA" id="ARBA00022723"/>
    </source>
</evidence>
<feature type="compositionally biased region" description="Polar residues" evidence="5">
    <location>
        <begin position="544"/>
        <end position="565"/>
    </location>
</feature>
<feature type="compositionally biased region" description="Basic and acidic residues" evidence="5">
    <location>
        <begin position="620"/>
        <end position="629"/>
    </location>
</feature>
<dbReference type="InterPro" id="IPR042755">
    <property type="entry name" value="COP1"/>
</dbReference>
<dbReference type="Proteomes" id="UP000827892">
    <property type="component" value="Chromosome III"/>
</dbReference>
<keyword evidence="3" id="KW-0862">Zinc</keyword>
<dbReference type="CDD" id="cd16513">
    <property type="entry name" value="RING-HC_LONFs_rpt1"/>
    <property type="match status" value="1"/>
</dbReference>
<feature type="compositionally biased region" description="Polar residues" evidence="5">
    <location>
        <begin position="600"/>
        <end position="610"/>
    </location>
</feature>
<evidence type="ECO:0000256" key="4">
    <source>
        <dbReference type="PROSITE-ProRule" id="PRU00175"/>
    </source>
</evidence>
<organism evidence="8 9">
    <name type="scientific">Caenorhabditis briggsae</name>
    <dbReference type="NCBI Taxonomy" id="6238"/>
    <lineage>
        <taxon>Eukaryota</taxon>
        <taxon>Metazoa</taxon>
        <taxon>Ecdysozoa</taxon>
        <taxon>Nematoda</taxon>
        <taxon>Chromadorea</taxon>
        <taxon>Rhabditida</taxon>
        <taxon>Rhabditina</taxon>
        <taxon>Rhabditomorpha</taxon>
        <taxon>Rhabditoidea</taxon>
        <taxon>Rhabditidae</taxon>
        <taxon>Peloderinae</taxon>
        <taxon>Caenorhabditis</taxon>
    </lineage>
</organism>
<evidence type="ECO:0000313" key="8">
    <source>
        <dbReference type="EMBL" id="ULT98549.1"/>
    </source>
</evidence>
<dbReference type="PANTHER" id="PTHR44080">
    <property type="entry name" value="E3 UBIQUITIN-PROTEIN LIGASE COP1"/>
    <property type="match status" value="1"/>
</dbReference>
<dbReference type="InterPro" id="IPR013083">
    <property type="entry name" value="Znf_RING/FYVE/PHD"/>
</dbReference>